<dbReference type="InterPro" id="IPR046335">
    <property type="entry name" value="LacI/GalR-like_sensor"/>
</dbReference>
<evidence type="ECO:0000313" key="6">
    <source>
        <dbReference type="Proteomes" id="UP000009236"/>
    </source>
</evidence>
<evidence type="ECO:0000256" key="3">
    <source>
        <dbReference type="ARBA" id="ARBA00023163"/>
    </source>
</evidence>
<dbReference type="EMBL" id="CP002810">
    <property type="protein sequence ID" value="AEG43919.1"/>
    <property type="molecule type" value="Genomic_DNA"/>
</dbReference>
<evidence type="ECO:0000313" key="5">
    <source>
        <dbReference type="EMBL" id="AEG43919.1"/>
    </source>
</evidence>
<evidence type="ECO:0000259" key="4">
    <source>
        <dbReference type="PROSITE" id="PS50932"/>
    </source>
</evidence>
<feature type="domain" description="HTH lacI-type" evidence="4">
    <location>
        <begin position="7"/>
        <end position="61"/>
    </location>
</feature>
<dbReference type="GO" id="GO:0000976">
    <property type="term" value="F:transcription cis-regulatory region binding"/>
    <property type="evidence" value="ECO:0007669"/>
    <property type="project" value="TreeGrafter"/>
</dbReference>
<dbReference type="SUPFAM" id="SSF53822">
    <property type="entry name" value="Periplasmic binding protein-like I"/>
    <property type="match status" value="1"/>
</dbReference>
<dbReference type="KEGG" id="iva:Isova_1145"/>
<dbReference type="Pfam" id="PF13377">
    <property type="entry name" value="Peripla_BP_3"/>
    <property type="match status" value="1"/>
</dbReference>
<dbReference type="Gene3D" id="3.40.50.2300">
    <property type="match status" value="2"/>
</dbReference>
<dbReference type="SUPFAM" id="SSF47413">
    <property type="entry name" value="lambda repressor-like DNA-binding domains"/>
    <property type="match status" value="1"/>
</dbReference>
<dbReference type="SMART" id="SM00354">
    <property type="entry name" value="HTH_LACI"/>
    <property type="match status" value="1"/>
</dbReference>
<protein>
    <submittedName>
        <fullName evidence="5">Transcriptional regulator, LacI family</fullName>
    </submittedName>
</protein>
<organism evidence="6">
    <name type="scientific">Isoptericola variabilis (strain 225)</name>
    <dbReference type="NCBI Taxonomy" id="743718"/>
    <lineage>
        <taxon>Bacteria</taxon>
        <taxon>Bacillati</taxon>
        <taxon>Actinomycetota</taxon>
        <taxon>Actinomycetes</taxon>
        <taxon>Micrococcales</taxon>
        <taxon>Promicromonosporaceae</taxon>
        <taxon>Isoptericola</taxon>
    </lineage>
</organism>
<dbReference type="CDD" id="cd01392">
    <property type="entry name" value="HTH_LacI"/>
    <property type="match status" value="1"/>
</dbReference>
<dbReference type="PROSITE" id="PS50932">
    <property type="entry name" value="HTH_LACI_2"/>
    <property type="match status" value="1"/>
</dbReference>
<dbReference type="Pfam" id="PF00356">
    <property type="entry name" value="LacI"/>
    <property type="match status" value="1"/>
</dbReference>
<keyword evidence="1" id="KW-0805">Transcription regulation</keyword>
<evidence type="ECO:0000256" key="1">
    <source>
        <dbReference type="ARBA" id="ARBA00023015"/>
    </source>
</evidence>
<dbReference type="AlphaFoldDB" id="F6FRF8"/>
<accession>F6FRF8</accession>
<name>F6FRF8_ISOV2</name>
<dbReference type="Proteomes" id="UP000009236">
    <property type="component" value="Chromosome"/>
</dbReference>
<reference evidence="5 6" key="1">
    <citation type="submission" date="2011-05" db="EMBL/GenBank/DDBJ databases">
        <title>Complete sequence of Isoptericola variabilis 225.</title>
        <authorList>
            <consortium name="US DOE Joint Genome Institute"/>
            <person name="Lucas S."/>
            <person name="Han J."/>
            <person name="Lapidus A."/>
            <person name="Cheng J.-F."/>
            <person name="Goodwin L."/>
            <person name="Pitluck S."/>
            <person name="Peters L."/>
            <person name="Mikhailova N."/>
            <person name="Zeytun A."/>
            <person name="Han C."/>
            <person name="Tapia R."/>
            <person name="Land M."/>
            <person name="Hauser L."/>
            <person name="Kyrpides N."/>
            <person name="Ivanova N."/>
            <person name="Pagani I."/>
            <person name="Siebers A."/>
            <person name="Allgaier M."/>
            <person name="Thelen M."/>
            <person name="Hugenholtz P."/>
            <person name="Gladden J."/>
            <person name="Woyke T."/>
        </authorList>
    </citation>
    <scope>NUCLEOTIDE SEQUENCE [LARGE SCALE GENOMIC DNA]</scope>
    <source>
        <strain evidence="6">225</strain>
    </source>
</reference>
<keyword evidence="2" id="KW-0238">DNA-binding</keyword>
<dbReference type="InterPro" id="IPR028082">
    <property type="entry name" value="Peripla_BP_I"/>
</dbReference>
<evidence type="ECO:0000256" key="2">
    <source>
        <dbReference type="ARBA" id="ARBA00023125"/>
    </source>
</evidence>
<gene>
    <name evidence="5" type="ordered locus">Isova_1145</name>
</gene>
<proteinExistence type="predicted"/>
<dbReference type="STRING" id="743718.Isova_1145"/>
<dbReference type="InterPro" id="IPR010982">
    <property type="entry name" value="Lambda_DNA-bd_dom_sf"/>
</dbReference>
<dbReference type="eggNOG" id="COG1609">
    <property type="taxonomic scope" value="Bacteria"/>
</dbReference>
<dbReference type="InterPro" id="IPR000843">
    <property type="entry name" value="HTH_LacI"/>
</dbReference>
<keyword evidence="3" id="KW-0804">Transcription</keyword>
<dbReference type="Gene3D" id="1.10.260.40">
    <property type="entry name" value="lambda repressor-like DNA-binding domains"/>
    <property type="match status" value="1"/>
</dbReference>
<dbReference type="PANTHER" id="PTHR30146:SF109">
    <property type="entry name" value="HTH-TYPE TRANSCRIPTIONAL REGULATOR GALS"/>
    <property type="match status" value="1"/>
</dbReference>
<sequence length="366" mass="39098">MAEGSRPTLVTVAEHARVSRQTVSNVLNSPEIVRPETRERVLRAIEELGYRPNVVARQLRTRRSSVLGLRMPPASDGISGQVLDRFLHALTDEAQRAGLRVMLFTAEDDDAEIREYQTLRATTGIDGFVLANTHAGDPRTQWLCDHDVPFVTVGRPWDDGGAPGASTSDDGLPHKVDDHPWVDIDGRAGTRAATQHLLDAGHRRVAFLGWPEGSGVGDDRLAGWLETLTDAGLAGDAVVQRTEDSVAMGAAAANRVLRDDDVTALVCVSDSIALGALAAARELAASRPDRAPVAITGFDDTPVARAVDLTSVAQPVADVAARAIELLRGQLDARPDSPDASTGVAQDRQVLIEPHLVVRATSRAAR</sequence>
<dbReference type="PANTHER" id="PTHR30146">
    <property type="entry name" value="LACI-RELATED TRANSCRIPTIONAL REPRESSOR"/>
    <property type="match status" value="1"/>
</dbReference>
<keyword evidence="6" id="KW-1185">Reference proteome</keyword>
<dbReference type="HOGENOM" id="CLU_037628_6_1_11"/>
<dbReference type="GO" id="GO:0003700">
    <property type="term" value="F:DNA-binding transcription factor activity"/>
    <property type="evidence" value="ECO:0007669"/>
    <property type="project" value="TreeGrafter"/>
</dbReference>